<dbReference type="Pfam" id="PF06985">
    <property type="entry name" value="HET"/>
    <property type="match status" value="1"/>
</dbReference>
<dbReference type="CDD" id="cd09917">
    <property type="entry name" value="F-box_SF"/>
    <property type="match status" value="1"/>
</dbReference>
<dbReference type="InterPro" id="IPR058525">
    <property type="entry name" value="DUF8212"/>
</dbReference>
<dbReference type="Pfam" id="PF12937">
    <property type="entry name" value="F-box-like"/>
    <property type="match status" value="1"/>
</dbReference>
<sequence length="1422" mass="159932">MFPFGLSSPHQSIYQNIDCDIASTRTKVGMEYASASHDGVLAEQLAKLTNADGSPNTALRHANLDNLVSRLTPWELLYLRQLALKRTIKLSEMHHLPDEVVAMIAQYLRLGDALRCTQVSKAWRAKWTSETVVREIAQISFPGLVAAFPDASAWDLLRPIAQKATARNEGKLTSWLSINTADVPLLKCTALKCDKRGLKLAKSKPTPISSRFFKNTREVELRTHLGFAYCSGKVAWQWDSYRFFVDDIRAMTRKLVPLPDLVVKGDKDFIVHTMTENLLILVDQYSMRALKTPSHISNPANRVSIVYDLVKDQHRRVTLPRDMTDLQAHKDTFVVIFNPDYYHGVDEAMPTPPHVWTWSTGLVKLEVPISPAAHERHGTGFPWEEHVCRGVDVNNGFIFHPTNPHVLYFASVFLGTHRMSDERSDCDSTSEFEEIDNDSTVEFEEIDTDSYQYVTFELLVEVHKFENMKFVKTFPYKLARSYKIQNVPRFAIHCRPMNSYGLFNIGNIYRSISKSLTTVKSELSGNEAVRTPSLPVRSINFNTVTESFIVEKRVLNGMRRPIWDFGSRDPSQTGGILWNDSIYYIQNKLPIYPGDNKPRWRHESEGNGQRSICIANKSSTVVLEANNPWFKDSEAFRTIAVDDDFVVGLSSRSYVVYNFGDSSLKGGPWCEPHKVRLYMDNKDTKCPVWDCPGPNKSSTCQVCSDDIADTVNMYESSDEAETYHHYYGDDTSDSDDDDAGFGQASSNLFPRAGTTWALWAIFAAASWEVTFGLTNGREIHVSTAASFDSAALRAMRLINTRTLALAEFFGDEIPRYAIVSHTWGHDEVTFQDWKEDLCVAREREGFRKIDMARIQAIDDGLDYLWIDTCCINKESSAELSEAINSMFAWYECAVRCYAYLSDVDHAERLDGPAGDAEHSFDILSRSLWFTRGWTLQELLAPREVLFFARGWSLLGTRKLLAGVIQRITNIDWKYLQPRSRKRLSDASVAERMSWLSCRKTTRKEDMAYCMLGIFDINMPLLYGEGAKAFARLQEEILRTSTDQSLFCWSWTESDPGSWVSMLAPSPRNFRNGQDYHPAHDPSSRPVPYSMTNFGLSIQLMLVRPANIRISNFGFRPPECIGILSASTKGGHLIGVPLESTGLVDTYRVVRDFPRPISLRWNTRDLGLLKSGSSLKVEVHDIFVPSKAPGSDLGVVQLKPHDSSFHLGEYAIMLLVMHSRGSGVEIFTRIEAIPRYTDSMAGFITMKKFKFPPSPTTTATATTGLNSAPNSAVFNAVEAHGALVRLHANSLSQKDGALWMLFGVLVNKAGQSWWIFRYLDGLASTSTSGSSASSSLSSSSSMTEANLERLLRDAATNWQPSYRAKAYVSPQAVESRRVTKRDAIMITFGPEFRAEVNDRKTMAKAAHLIVSGVTAGLKTSETI</sequence>
<dbReference type="Gene3D" id="1.20.1280.50">
    <property type="match status" value="1"/>
</dbReference>
<dbReference type="PANTHER" id="PTHR10622:SF10">
    <property type="entry name" value="HET DOMAIN-CONTAINING PROTEIN"/>
    <property type="match status" value="1"/>
</dbReference>
<dbReference type="EMBL" id="JFBX01000230">
    <property type="protein sequence ID" value="KXH45025.1"/>
    <property type="molecule type" value="Genomic_DNA"/>
</dbReference>
<evidence type="ECO:0000259" key="1">
    <source>
        <dbReference type="PROSITE" id="PS50181"/>
    </source>
</evidence>
<reference evidence="2 3" key="1">
    <citation type="submission" date="2014-02" db="EMBL/GenBank/DDBJ databases">
        <title>The genome sequence of Colletotrichum simmondsii CBS122122.</title>
        <authorList>
            <person name="Baroncelli R."/>
            <person name="Thon M.R."/>
        </authorList>
    </citation>
    <scope>NUCLEOTIDE SEQUENCE [LARGE SCALE GENOMIC DNA]</scope>
    <source>
        <strain evidence="2 3">CBS122122</strain>
    </source>
</reference>
<dbReference type="SMART" id="SM00256">
    <property type="entry name" value="FBOX"/>
    <property type="match status" value="1"/>
</dbReference>
<dbReference type="OrthoDB" id="194358at2759"/>
<dbReference type="PANTHER" id="PTHR10622">
    <property type="entry name" value="HET DOMAIN-CONTAINING PROTEIN"/>
    <property type="match status" value="1"/>
</dbReference>
<dbReference type="SUPFAM" id="SSF81383">
    <property type="entry name" value="F-box domain"/>
    <property type="match status" value="1"/>
</dbReference>
<proteinExistence type="predicted"/>
<dbReference type="PROSITE" id="PS50181">
    <property type="entry name" value="FBOX"/>
    <property type="match status" value="1"/>
</dbReference>
<gene>
    <name evidence="2" type="ORF">CSIM01_01154</name>
</gene>
<comment type="caution">
    <text evidence="2">The sequence shown here is derived from an EMBL/GenBank/DDBJ whole genome shotgun (WGS) entry which is preliminary data.</text>
</comment>
<keyword evidence="3" id="KW-1185">Reference proteome</keyword>
<protein>
    <submittedName>
        <fullName evidence="2">Heterokaryon incompatibility protein</fullName>
    </submittedName>
</protein>
<dbReference type="InterPro" id="IPR010730">
    <property type="entry name" value="HET"/>
</dbReference>
<dbReference type="InterPro" id="IPR001810">
    <property type="entry name" value="F-box_dom"/>
</dbReference>
<dbReference type="Pfam" id="PF26640">
    <property type="entry name" value="DUF8212"/>
    <property type="match status" value="1"/>
</dbReference>
<feature type="domain" description="F-box" evidence="1">
    <location>
        <begin position="90"/>
        <end position="136"/>
    </location>
</feature>
<evidence type="ECO:0000313" key="3">
    <source>
        <dbReference type="Proteomes" id="UP000070328"/>
    </source>
</evidence>
<dbReference type="InterPro" id="IPR036047">
    <property type="entry name" value="F-box-like_dom_sf"/>
</dbReference>
<dbReference type="Proteomes" id="UP000070328">
    <property type="component" value="Unassembled WGS sequence"/>
</dbReference>
<name>A0A135TA22_9PEZI</name>
<evidence type="ECO:0000313" key="2">
    <source>
        <dbReference type="EMBL" id="KXH45025.1"/>
    </source>
</evidence>
<accession>A0A135TA22</accession>
<organism evidence="2 3">
    <name type="scientific">Colletotrichum simmondsii</name>
    <dbReference type="NCBI Taxonomy" id="703756"/>
    <lineage>
        <taxon>Eukaryota</taxon>
        <taxon>Fungi</taxon>
        <taxon>Dikarya</taxon>
        <taxon>Ascomycota</taxon>
        <taxon>Pezizomycotina</taxon>
        <taxon>Sordariomycetes</taxon>
        <taxon>Hypocreomycetidae</taxon>
        <taxon>Glomerellales</taxon>
        <taxon>Glomerellaceae</taxon>
        <taxon>Colletotrichum</taxon>
        <taxon>Colletotrichum acutatum species complex</taxon>
    </lineage>
</organism>